<evidence type="ECO:0000313" key="5">
    <source>
        <dbReference type="EMBL" id="KAF2402383.1"/>
    </source>
</evidence>
<dbReference type="AlphaFoldDB" id="A0A6G1I244"/>
<feature type="region of interest" description="Disordered" evidence="3">
    <location>
        <begin position="697"/>
        <end position="782"/>
    </location>
</feature>
<dbReference type="OrthoDB" id="10251809at2759"/>
<organism evidence="5 6">
    <name type="scientific">Trichodelitschia bisporula</name>
    <dbReference type="NCBI Taxonomy" id="703511"/>
    <lineage>
        <taxon>Eukaryota</taxon>
        <taxon>Fungi</taxon>
        <taxon>Dikarya</taxon>
        <taxon>Ascomycota</taxon>
        <taxon>Pezizomycotina</taxon>
        <taxon>Dothideomycetes</taxon>
        <taxon>Dothideomycetes incertae sedis</taxon>
        <taxon>Phaeotrichales</taxon>
        <taxon>Phaeotrichaceae</taxon>
        <taxon>Trichodelitschia</taxon>
    </lineage>
</organism>
<name>A0A6G1I244_9PEZI</name>
<feature type="compositionally biased region" description="Low complexity" evidence="3">
    <location>
        <begin position="727"/>
        <end position="746"/>
    </location>
</feature>
<keyword evidence="4" id="KW-1133">Transmembrane helix</keyword>
<accession>A0A6G1I244</accession>
<evidence type="ECO:0000313" key="6">
    <source>
        <dbReference type="Proteomes" id="UP000799640"/>
    </source>
</evidence>
<keyword evidence="2" id="KW-0677">Repeat</keyword>
<sequence length="798" mass="83998">MPTTETATTTKPRRTSVFHEIGLTDEKLHALPHSLRPRPRPQLRVRFKSKADILGETSDDEWEDVDESDAEEPTITAIMPGPGLFASALRSLGFLALVFALVIVPVVQQLSGSATPLLGVSAGSVTSSRLAKRDNTPTDVCKRWSQQSALVNGTLYLYGGRSTTGSSQKSNTWNNDFLSLDLTNSWQISNPSFTGLARPSGPPPVANGYLWNSYDSLFLYGGEFSDNPTGDPTPFSLWEYNIKESSWKEHKSPKTSAGINSEDAGLPIERSAEGAGFSMASLGRGWYFGGHLDFLTTDGWSIQTPRVYLKSFVEFTFPGYTNNELSASKTAGSDGAWRNITKAGIQDQAGFTQRADGLLVYVPGFGKEGILLSLGGGTNETFTQMNQVDVFDIAGSTWYRQATSGKTPNIRVNPCAVVAAAPDGSSYNVYMFGGQNLIPAGSQTQYDDMWILSIPSFTWIPVDMGKQAVPYPRAGHTCNVWDGQMVVVGGYIGQDISCESPGVYVFNMSSLEWSVQFNSLTGSLVHSSDSKVANPFSQHPNQRGTDLGSGLQGSYGYQVPAAVISVIGGSPTGGATITAPVQSATSGPLASGRPITYTVTGPNGAVITETGVPGQYSGSSGGGGGKPNIGAIVAGVVAGLFFLIAVYLAFCAMIYRKQLHLYKAHVAATQRAAANKDHGDTIADGFWAGPIAPGSGAASAGRSSWQQRFGGKTSSEGSTGFAGGAGLAQQSGGSASQSQSQPSSGTAGVGDSGGGLGRASSEAGSSSEDLLEGQEPSFWGWNGVLLNPRRSLRVVNRD</sequence>
<evidence type="ECO:0000256" key="2">
    <source>
        <dbReference type="ARBA" id="ARBA00022737"/>
    </source>
</evidence>
<dbReference type="Gene3D" id="2.120.10.80">
    <property type="entry name" value="Kelch-type beta propeller"/>
    <property type="match status" value="2"/>
</dbReference>
<keyword evidence="1" id="KW-0880">Kelch repeat</keyword>
<dbReference type="InterPro" id="IPR015915">
    <property type="entry name" value="Kelch-typ_b-propeller"/>
</dbReference>
<gene>
    <name evidence="5" type="ORF">EJ06DRAFT_528494</name>
</gene>
<evidence type="ECO:0008006" key="7">
    <source>
        <dbReference type="Google" id="ProtNLM"/>
    </source>
</evidence>
<feature type="compositionally biased region" description="Gly residues" evidence="3">
    <location>
        <begin position="747"/>
        <end position="757"/>
    </location>
</feature>
<keyword evidence="6" id="KW-1185">Reference proteome</keyword>
<proteinExistence type="predicted"/>
<feature type="transmembrane region" description="Helical" evidence="4">
    <location>
        <begin position="629"/>
        <end position="655"/>
    </location>
</feature>
<evidence type="ECO:0000256" key="3">
    <source>
        <dbReference type="SAM" id="MobiDB-lite"/>
    </source>
</evidence>
<dbReference type="Proteomes" id="UP000799640">
    <property type="component" value="Unassembled WGS sequence"/>
</dbReference>
<feature type="transmembrane region" description="Helical" evidence="4">
    <location>
        <begin position="88"/>
        <end position="107"/>
    </location>
</feature>
<evidence type="ECO:0000256" key="4">
    <source>
        <dbReference type="SAM" id="Phobius"/>
    </source>
</evidence>
<dbReference type="EMBL" id="ML996691">
    <property type="protein sequence ID" value="KAF2402383.1"/>
    <property type="molecule type" value="Genomic_DNA"/>
</dbReference>
<dbReference type="PANTHER" id="PTHR46093">
    <property type="entry name" value="ACYL-COA-BINDING DOMAIN-CONTAINING PROTEIN 5"/>
    <property type="match status" value="1"/>
</dbReference>
<dbReference type="SUPFAM" id="SSF117281">
    <property type="entry name" value="Kelch motif"/>
    <property type="match status" value="1"/>
</dbReference>
<protein>
    <recommendedName>
        <fullName evidence="7">Galactose oxidase</fullName>
    </recommendedName>
</protein>
<dbReference type="Pfam" id="PF24681">
    <property type="entry name" value="Kelch_KLHDC2_KLHL20_DRC7"/>
    <property type="match status" value="1"/>
</dbReference>
<reference evidence="5" key="1">
    <citation type="journal article" date="2020" name="Stud. Mycol.">
        <title>101 Dothideomycetes genomes: a test case for predicting lifestyles and emergence of pathogens.</title>
        <authorList>
            <person name="Haridas S."/>
            <person name="Albert R."/>
            <person name="Binder M."/>
            <person name="Bloem J."/>
            <person name="Labutti K."/>
            <person name="Salamov A."/>
            <person name="Andreopoulos B."/>
            <person name="Baker S."/>
            <person name="Barry K."/>
            <person name="Bills G."/>
            <person name="Bluhm B."/>
            <person name="Cannon C."/>
            <person name="Castanera R."/>
            <person name="Culley D."/>
            <person name="Daum C."/>
            <person name="Ezra D."/>
            <person name="Gonzalez J."/>
            <person name="Henrissat B."/>
            <person name="Kuo A."/>
            <person name="Liang C."/>
            <person name="Lipzen A."/>
            <person name="Lutzoni F."/>
            <person name="Magnuson J."/>
            <person name="Mondo S."/>
            <person name="Nolan M."/>
            <person name="Ohm R."/>
            <person name="Pangilinan J."/>
            <person name="Park H.-J."/>
            <person name="Ramirez L."/>
            <person name="Alfaro M."/>
            <person name="Sun H."/>
            <person name="Tritt A."/>
            <person name="Yoshinaga Y."/>
            <person name="Zwiers L.-H."/>
            <person name="Turgeon B."/>
            <person name="Goodwin S."/>
            <person name="Spatafora J."/>
            <person name="Crous P."/>
            <person name="Grigoriev I."/>
        </authorList>
    </citation>
    <scope>NUCLEOTIDE SEQUENCE</scope>
    <source>
        <strain evidence="5">CBS 262.69</strain>
    </source>
</reference>
<keyword evidence="4" id="KW-0812">Transmembrane</keyword>
<feature type="compositionally biased region" description="Low complexity" evidence="3">
    <location>
        <begin position="758"/>
        <end position="768"/>
    </location>
</feature>
<keyword evidence="4" id="KW-0472">Membrane</keyword>
<evidence type="ECO:0000256" key="1">
    <source>
        <dbReference type="ARBA" id="ARBA00022441"/>
    </source>
</evidence>
<dbReference type="PANTHER" id="PTHR46093:SF18">
    <property type="entry name" value="FIBRONECTIN TYPE-III DOMAIN-CONTAINING PROTEIN"/>
    <property type="match status" value="1"/>
</dbReference>